<dbReference type="EMBL" id="AHZU02001006">
    <property type="protein sequence ID" value="KFG37518.1"/>
    <property type="molecule type" value="Genomic_DNA"/>
</dbReference>
<dbReference type="GO" id="GO:0004620">
    <property type="term" value="F:phospholipase activity"/>
    <property type="evidence" value="ECO:0007669"/>
    <property type="project" value="TreeGrafter"/>
</dbReference>
<dbReference type="SUPFAM" id="SSF53474">
    <property type="entry name" value="alpha/beta-Hydrolases"/>
    <property type="match status" value="1"/>
</dbReference>
<feature type="compositionally biased region" description="Basic and acidic residues" evidence="1">
    <location>
        <begin position="429"/>
        <end position="444"/>
    </location>
</feature>
<sequence>MAFSWFFPQPASEGAPLTAVSSTATDEKPAGVLNKAVSVEASTKDFADARTAVFARGPRLLSRHHSASSRRRSKHVGPVQIEFDDDDEPHASFSYTRPPSQPIEHRSSSDSASGGSHAGQRGVDPRCARERERKNRERAASLERSSARSMCSGGEHVKTARFHVSARRERAAQRFNTVDDPENVDGDSHPQSPRRGVALKQETSVDQPHVGGKEPEDDADLVVGAKPSEFAFAGRRRRTLSHFPSRLGTLPSLRSFPLGSQSGEGRTLTASREGHRGFREGNPRVHPPESRRMDEGDSSDYSGVSPAELTPREGETSRSVQVSGDVFAETSARFHLPSEIKPSKRSISSLRQPLGNGLRGETESTASPDSSAPQNTHVTASQSRPPQILQGPLPASTGPPEKSSTASVGRHPLRTASARVSFAATAAERAAETRGHKAKDEEQRLSPSAGPSPPKSLAEGEARKMQTRERHRPRSPSSSASTRVSELDTARSSSSSTSLPPVAQEEARHRSDDAKGTEETAEVETGPQKVRASSVSGRPPCEHILLVVHGIGCEAEGGAIHKQQFVKSLALVNEYWFWKKPVEVHVHAINWKQTVIHAQEHMFEHITLKDVYETRRMLTLTAADLLFFLTPRYGDFIMTQVAEQLNEAVAKLRAHPSERYKNSKISVLGYSLGSVMAYELLAGRPFRPSLFNPTTNPSPRLNFHVDSLFLLGSALPAFLLLHAPEILKQGMWLPKDLRLYNIFHPCDPVAFRLEKLVYPQIRQLPPPVLLAFWRTNGVQKWYEWDMNVQHAKNVLMQNITDFASTISNSLFFWWNPEKGNPNPEGISVLDSNASAASAALEEAKKTRTGLLSSSFSSSSLVGPLVQKSKAGQRDADGLRDGDTRNGGKRGGSAETPGRGAGGNGARRTHRRVLDSARSSSAKLGDENTKQLPLRPADMCAFRMRLKQTLPHVLRRHRAAESSEDEDVSLPAGSRLLPRLPPLPSLGSSLSSSLASADLSSSASSQLDVSPRSSSAASSTASAEETPHSPSSPNASEREQNDSRVESRSKDADTCSSPSPRAAVQLYAGAARETASGDLEKAKSGDASSPGERENQRATLTKRGSELSATGGALPERDAETGKDRSGNRRVLKKEGDADSKPKREEDRGGRTRPRGEEEEGDGDQNIWHLLYRSNSKEKPEDGAVSDVTTSSAGSGAFALEQLEQLEQETSRAMAQLETINEQTGPDILPVRVDFQLQEDTAEHFLSSLAMLQSHFNYWKLKDVAFFILKCLTGTNPTLSYTGHLKQLECAARKAAAKAERESNEVERRRQLKLAAALHRRLDSFNGTSEGTETSRKSRQPHAKHGSSPQGGTLGKRHSLAGSENYGREKSKHRQSVPGGGAIEVSSDGESHYSADRKGSSSAESERDISTESGSSKAQSTYRSRHSEAKANGGNYSTDSSSAESMPRAGQESEKSARKRHLEKRQQRANERLSTHRTVTKSFK</sequence>
<dbReference type="Proteomes" id="UP000028837">
    <property type="component" value="Unassembled WGS sequence"/>
</dbReference>
<feature type="compositionally biased region" description="Basic residues" evidence="1">
    <location>
        <begin position="61"/>
        <end position="75"/>
    </location>
</feature>
<feature type="domain" description="DDHD" evidence="2">
    <location>
        <begin position="701"/>
        <end position="1273"/>
    </location>
</feature>
<organism evidence="3 4">
    <name type="scientific">Toxoplasma gondii GAB2-2007-GAL-DOM2</name>
    <dbReference type="NCBI Taxonomy" id="1130820"/>
    <lineage>
        <taxon>Eukaryota</taxon>
        <taxon>Sar</taxon>
        <taxon>Alveolata</taxon>
        <taxon>Apicomplexa</taxon>
        <taxon>Conoidasida</taxon>
        <taxon>Coccidia</taxon>
        <taxon>Eucoccidiorida</taxon>
        <taxon>Eimeriorina</taxon>
        <taxon>Sarcocystidae</taxon>
        <taxon>Toxoplasma</taxon>
    </lineage>
</organism>
<feature type="region of interest" description="Disordered" evidence="1">
    <location>
        <begin position="1322"/>
        <end position="1483"/>
    </location>
</feature>
<feature type="region of interest" description="Disordered" evidence="1">
    <location>
        <begin position="56"/>
        <end position="222"/>
    </location>
</feature>
<feature type="compositionally biased region" description="Basic and acidic residues" evidence="1">
    <location>
        <begin position="505"/>
        <end position="518"/>
    </location>
</feature>
<evidence type="ECO:0000259" key="2">
    <source>
        <dbReference type="PROSITE" id="PS51043"/>
    </source>
</evidence>
<feature type="compositionally biased region" description="Polar residues" evidence="1">
    <location>
        <begin position="363"/>
        <end position="385"/>
    </location>
</feature>
<feature type="compositionally biased region" description="Basic and acidic residues" evidence="1">
    <location>
        <begin position="1035"/>
        <end position="1052"/>
    </location>
</feature>
<feature type="compositionally biased region" description="Basic and acidic residues" evidence="1">
    <location>
        <begin position="1114"/>
        <end position="1155"/>
    </location>
</feature>
<gene>
    <name evidence="3" type="ORF">TGDOM2_313600</name>
</gene>
<feature type="compositionally biased region" description="Low complexity" evidence="1">
    <location>
        <begin position="109"/>
        <end position="119"/>
    </location>
</feature>
<dbReference type="SMART" id="SM01127">
    <property type="entry name" value="DDHD"/>
    <property type="match status" value="1"/>
</dbReference>
<feature type="compositionally biased region" description="Polar residues" evidence="1">
    <location>
        <begin position="1433"/>
        <end position="1443"/>
    </location>
</feature>
<reference evidence="3 4" key="1">
    <citation type="submission" date="2014-02" db="EMBL/GenBank/DDBJ databases">
        <authorList>
            <person name="Sibley D."/>
            <person name="Venepally P."/>
            <person name="Karamycheva S."/>
            <person name="Hadjithomas M."/>
            <person name="Khan A."/>
            <person name="Brunk B."/>
            <person name="Roos D."/>
            <person name="Caler E."/>
            <person name="Lorenzi H."/>
        </authorList>
    </citation>
    <scope>NUCLEOTIDE SEQUENCE [LARGE SCALE GENOMIC DNA]</scope>
    <source>
        <strain evidence="3 4">GAB2-2007-GAL-DOM2</strain>
    </source>
</reference>
<feature type="compositionally biased region" description="Basic and acidic residues" evidence="1">
    <location>
        <begin position="458"/>
        <end position="468"/>
    </location>
</feature>
<evidence type="ECO:0000313" key="4">
    <source>
        <dbReference type="Proteomes" id="UP000028837"/>
    </source>
</evidence>
<feature type="compositionally biased region" description="Basic and acidic residues" evidence="1">
    <location>
        <begin position="1388"/>
        <end position="1409"/>
    </location>
</feature>
<feature type="compositionally biased region" description="Low complexity" evidence="1">
    <location>
        <begin position="475"/>
        <end position="484"/>
    </location>
</feature>
<feature type="compositionally biased region" description="Basic and acidic residues" evidence="1">
    <location>
        <begin position="123"/>
        <end position="141"/>
    </location>
</feature>
<proteinExistence type="predicted"/>
<dbReference type="GO" id="GO:0046872">
    <property type="term" value="F:metal ion binding"/>
    <property type="evidence" value="ECO:0007669"/>
    <property type="project" value="InterPro"/>
</dbReference>
<dbReference type="InterPro" id="IPR058055">
    <property type="entry name" value="PA-PLA1"/>
</dbReference>
<dbReference type="GO" id="GO:0005737">
    <property type="term" value="C:cytoplasm"/>
    <property type="evidence" value="ECO:0007669"/>
    <property type="project" value="TreeGrafter"/>
</dbReference>
<feature type="region of interest" description="Disordered" evidence="1">
    <location>
        <begin position="853"/>
        <end position="930"/>
    </location>
</feature>
<feature type="compositionally biased region" description="Basic and acidic residues" evidence="1">
    <location>
        <begin position="272"/>
        <end position="295"/>
    </location>
</feature>
<name>A0A086JZF0_TOXGO</name>
<dbReference type="PANTHER" id="PTHR23509">
    <property type="entry name" value="PA-PL1 PHOSPHOLIPASE FAMILY"/>
    <property type="match status" value="1"/>
</dbReference>
<dbReference type="PROSITE" id="PS51043">
    <property type="entry name" value="DDHD"/>
    <property type="match status" value="1"/>
</dbReference>
<feature type="compositionally biased region" description="Low complexity" evidence="1">
    <location>
        <begin position="414"/>
        <end position="428"/>
    </location>
</feature>
<feature type="compositionally biased region" description="Low complexity" evidence="1">
    <location>
        <begin position="1001"/>
        <end position="1023"/>
    </location>
</feature>
<dbReference type="VEuPathDB" id="ToxoDB:TGDOM2_313600"/>
<dbReference type="InterPro" id="IPR029058">
    <property type="entry name" value="AB_hydrolase_fold"/>
</dbReference>
<comment type="caution">
    <text evidence="3">The sequence shown here is derived from an EMBL/GenBank/DDBJ whole genome shotgun (WGS) entry which is preliminary data.</text>
</comment>
<feature type="region of interest" description="Disordered" evidence="1">
    <location>
        <begin position="1"/>
        <end position="28"/>
    </location>
</feature>
<dbReference type="InterPro" id="IPR004177">
    <property type="entry name" value="DDHD_dom"/>
</dbReference>
<evidence type="ECO:0000313" key="3">
    <source>
        <dbReference type="EMBL" id="KFG37518.1"/>
    </source>
</evidence>
<feature type="compositionally biased region" description="Basic and acidic residues" evidence="1">
    <location>
        <begin position="871"/>
        <end position="885"/>
    </location>
</feature>
<feature type="compositionally biased region" description="Polar residues" evidence="1">
    <location>
        <begin position="1410"/>
        <end position="1421"/>
    </location>
</feature>
<dbReference type="Pfam" id="PF02862">
    <property type="entry name" value="DDHD"/>
    <property type="match status" value="2"/>
</dbReference>
<feature type="region of interest" description="Disordered" evidence="1">
    <location>
        <begin position="243"/>
        <end position="536"/>
    </location>
</feature>
<evidence type="ECO:0000256" key="1">
    <source>
        <dbReference type="SAM" id="MobiDB-lite"/>
    </source>
</evidence>
<feature type="compositionally biased region" description="Polar residues" evidence="1">
    <location>
        <begin position="258"/>
        <end position="270"/>
    </location>
</feature>
<protein>
    <submittedName>
        <fullName evidence="3">DDHD domain-containing protein</fullName>
    </submittedName>
</protein>
<feature type="compositionally biased region" description="Basic and acidic residues" evidence="1">
    <location>
        <begin position="1463"/>
        <end position="1473"/>
    </location>
</feature>
<feature type="region of interest" description="Disordered" evidence="1">
    <location>
        <begin position="1001"/>
        <end position="1166"/>
    </location>
</feature>
<dbReference type="PANTHER" id="PTHR23509:SF10">
    <property type="entry name" value="LD21067P"/>
    <property type="match status" value="1"/>
</dbReference>
<dbReference type="OrthoDB" id="331615at2759"/>
<accession>A0A086JZF0</accession>